<organism evidence="2 3">
    <name type="scientific">Hyaloscypha variabilis (strain UAMH 11265 / GT02V1 / F)</name>
    <name type="common">Meliniomyces variabilis</name>
    <dbReference type="NCBI Taxonomy" id="1149755"/>
    <lineage>
        <taxon>Eukaryota</taxon>
        <taxon>Fungi</taxon>
        <taxon>Dikarya</taxon>
        <taxon>Ascomycota</taxon>
        <taxon>Pezizomycotina</taxon>
        <taxon>Leotiomycetes</taxon>
        <taxon>Helotiales</taxon>
        <taxon>Hyaloscyphaceae</taxon>
        <taxon>Hyaloscypha</taxon>
        <taxon>Hyaloscypha variabilis</taxon>
    </lineage>
</organism>
<dbReference type="Proteomes" id="UP000235786">
    <property type="component" value="Unassembled WGS sequence"/>
</dbReference>
<dbReference type="InterPro" id="IPR052895">
    <property type="entry name" value="HetReg/Transcr_Mod"/>
</dbReference>
<gene>
    <name evidence="2" type="ORF">L207DRAFT_509232</name>
</gene>
<evidence type="ECO:0000259" key="1">
    <source>
        <dbReference type="Pfam" id="PF06985"/>
    </source>
</evidence>
<feature type="domain" description="Heterokaryon incompatibility" evidence="1">
    <location>
        <begin position="32"/>
        <end position="138"/>
    </location>
</feature>
<dbReference type="InterPro" id="IPR010730">
    <property type="entry name" value="HET"/>
</dbReference>
<dbReference type="STRING" id="1149755.A0A2J6S170"/>
<accession>A0A2J6S170</accession>
<dbReference type="Pfam" id="PF06985">
    <property type="entry name" value="HET"/>
    <property type="match status" value="1"/>
</dbReference>
<dbReference type="PANTHER" id="PTHR24148:SF73">
    <property type="entry name" value="HET DOMAIN PROTEIN (AFU_ORTHOLOGUE AFUA_8G01020)"/>
    <property type="match status" value="1"/>
</dbReference>
<dbReference type="PANTHER" id="PTHR24148">
    <property type="entry name" value="ANKYRIN REPEAT DOMAIN-CONTAINING PROTEIN 39 HOMOLOG-RELATED"/>
    <property type="match status" value="1"/>
</dbReference>
<dbReference type="EMBL" id="KZ613941">
    <property type="protein sequence ID" value="PMD44492.1"/>
    <property type="molecule type" value="Genomic_DNA"/>
</dbReference>
<reference evidence="2 3" key="1">
    <citation type="submission" date="2016-04" db="EMBL/GenBank/DDBJ databases">
        <title>A degradative enzymes factory behind the ericoid mycorrhizal symbiosis.</title>
        <authorList>
            <consortium name="DOE Joint Genome Institute"/>
            <person name="Martino E."/>
            <person name="Morin E."/>
            <person name="Grelet G."/>
            <person name="Kuo A."/>
            <person name="Kohler A."/>
            <person name="Daghino S."/>
            <person name="Barry K."/>
            <person name="Choi C."/>
            <person name="Cichocki N."/>
            <person name="Clum A."/>
            <person name="Copeland A."/>
            <person name="Hainaut M."/>
            <person name="Haridas S."/>
            <person name="Labutti K."/>
            <person name="Lindquist E."/>
            <person name="Lipzen A."/>
            <person name="Khouja H.-R."/>
            <person name="Murat C."/>
            <person name="Ohm R."/>
            <person name="Olson A."/>
            <person name="Spatafora J."/>
            <person name="Veneault-Fourrey C."/>
            <person name="Henrissat B."/>
            <person name="Grigoriev I."/>
            <person name="Martin F."/>
            <person name="Perotto S."/>
        </authorList>
    </citation>
    <scope>NUCLEOTIDE SEQUENCE [LARGE SCALE GENOMIC DNA]</scope>
    <source>
        <strain evidence="2 3">F</strain>
    </source>
</reference>
<name>A0A2J6S170_HYAVF</name>
<dbReference type="OrthoDB" id="3553147at2759"/>
<proteinExistence type="predicted"/>
<keyword evidence="3" id="KW-1185">Reference proteome</keyword>
<evidence type="ECO:0000313" key="2">
    <source>
        <dbReference type="EMBL" id="PMD44492.1"/>
    </source>
</evidence>
<sequence>MDEMGEFGIRVNLFNFISTTVYKHYLTDQPLPLYWINQICIDQSNISERNAQVKLMHAIYSRAELVAIWLREPAQDSDIAMRFLGGRRMAALSWFSQEGRRQTAVHALSRRLISPRCLDALQALSNRRYWQRIWILQEVAFAGRCVVYCGDQSITWEQVVRFLRLSSIKSKDKEDHFSIDLSPMGRVASIATFNNAASPLWPQSLADLLIMSDPSKSTDLRDRVFALLALASPNSKGEVLEADYSKTTLEVFEPVLRHLMSDALCMGAGMVTWALDKALGIRIGSGIEELREEFLSHPRPAHPLIAPLVALDFAALARKEPPGKLRTALREWSPF</sequence>
<evidence type="ECO:0000313" key="3">
    <source>
        <dbReference type="Proteomes" id="UP000235786"/>
    </source>
</evidence>
<dbReference type="AlphaFoldDB" id="A0A2J6S170"/>
<protein>
    <recommendedName>
        <fullName evidence="1">Heterokaryon incompatibility domain-containing protein</fullName>
    </recommendedName>
</protein>